<gene>
    <name evidence="1" type="ORF">ONOEEDHL_02210</name>
</gene>
<accession>A0A9X9QZ09</accession>
<proteinExistence type="predicted"/>
<comment type="caution">
    <text evidence="1">The sequence shown here is derived from an EMBL/GenBank/DDBJ whole genome shotgun (WGS) entry which is preliminary data.</text>
</comment>
<dbReference type="AlphaFoldDB" id="A0A9X9QZ09"/>
<evidence type="ECO:0000313" key="1">
    <source>
        <dbReference type="EMBL" id="VTY07976.1"/>
    </source>
</evidence>
<keyword evidence="2" id="KW-1185">Reference proteome</keyword>
<reference evidence="1" key="1">
    <citation type="submission" date="2019-05" db="EMBL/GenBank/DDBJ databases">
        <authorList>
            <person name="Hibberd M."/>
        </authorList>
    </citation>
    <scope>NUCLEOTIDE SEQUENCE</scope>
    <source>
        <strain evidence="1">Neisseria_subflava_BgEED23</strain>
    </source>
</reference>
<dbReference type="EMBL" id="CABFLZ010000037">
    <property type="protein sequence ID" value="VTY07976.1"/>
    <property type="molecule type" value="Genomic_DNA"/>
</dbReference>
<dbReference type="Proteomes" id="UP000626795">
    <property type="component" value="Unassembled WGS sequence"/>
</dbReference>
<protein>
    <submittedName>
        <fullName evidence="1">Uncharacterized protein</fullName>
    </submittedName>
</protein>
<sequence>MINVGAFKCNVKVVTNTFGIDSFWSVLGIVVNQFVVHIRLRFDNDFFIRCVQFDGLNGFVATIDFYADIL</sequence>
<evidence type="ECO:0000313" key="2">
    <source>
        <dbReference type="Proteomes" id="UP000626795"/>
    </source>
</evidence>
<name>A0A9X9QZ09_NEISU</name>
<organism evidence="1 2">
    <name type="scientific">Neisseria subflava</name>
    <dbReference type="NCBI Taxonomy" id="28449"/>
    <lineage>
        <taxon>Bacteria</taxon>
        <taxon>Pseudomonadati</taxon>
        <taxon>Pseudomonadota</taxon>
        <taxon>Betaproteobacteria</taxon>
        <taxon>Neisseriales</taxon>
        <taxon>Neisseriaceae</taxon>
        <taxon>Neisseria</taxon>
    </lineage>
</organism>